<evidence type="ECO:0000256" key="1">
    <source>
        <dbReference type="SAM" id="MobiDB-lite"/>
    </source>
</evidence>
<dbReference type="GO" id="GO:0008092">
    <property type="term" value="F:cytoskeletal protein binding"/>
    <property type="evidence" value="ECO:0007669"/>
    <property type="project" value="InterPro"/>
</dbReference>
<dbReference type="PROSITE" id="PS50188">
    <property type="entry name" value="B302_SPRY"/>
    <property type="match status" value="2"/>
</dbReference>
<dbReference type="STRING" id="60517.A0A158R7E9"/>
<proteinExistence type="predicted"/>
<evidence type="ECO:0000259" key="2">
    <source>
        <dbReference type="PROSITE" id="PS50057"/>
    </source>
</evidence>
<dbReference type="Gene3D" id="1.20.80.10">
    <property type="match status" value="1"/>
</dbReference>
<protein>
    <submittedName>
        <fullName evidence="6">FERM domain-containing protein</fullName>
    </submittedName>
</protein>
<dbReference type="GO" id="GO:0031032">
    <property type="term" value="P:actomyosin structure organization"/>
    <property type="evidence" value="ECO:0007669"/>
    <property type="project" value="TreeGrafter"/>
</dbReference>
<keyword evidence="5" id="KW-1185">Reference proteome</keyword>
<dbReference type="Gene3D" id="3.10.20.90">
    <property type="entry name" value="Phosphatidylinositol 3-kinase Catalytic Subunit, Chain A, domain 1"/>
    <property type="match status" value="1"/>
</dbReference>
<organism evidence="6">
    <name type="scientific">Taenia asiatica</name>
    <name type="common">Asian tapeworm</name>
    <dbReference type="NCBI Taxonomy" id="60517"/>
    <lineage>
        <taxon>Eukaryota</taxon>
        <taxon>Metazoa</taxon>
        <taxon>Spiralia</taxon>
        <taxon>Lophotrochozoa</taxon>
        <taxon>Platyhelminthes</taxon>
        <taxon>Cestoda</taxon>
        <taxon>Eucestoda</taxon>
        <taxon>Cyclophyllidea</taxon>
        <taxon>Taeniidae</taxon>
        <taxon>Taenia</taxon>
    </lineage>
</organism>
<dbReference type="PRINTS" id="PR00661">
    <property type="entry name" value="ERMFAMILY"/>
</dbReference>
<reference evidence="6" key="1">
    <citation type="submission" date="2016-04" db="UniProtKB">
        <authorList>
            <consortium name="WormBaseParasite"/>
        </authorList>
    </citation>
    <scope>IDENTIFICATION</scope>
</reference>
<feature type="compositionally biased region" description="Acidic residues" evidence="1">
    <location>
        <begin position="1173"/>
        <end position="1188"/>
    </location>
</feature>
<dbReference type="Pfam" id="PF00373">
    <property type="entry name" value="FERM_M"/>
    <property type="match status" value="1"/>
</dbReference>
<evidence type="ECO:0000313" key="5">
    <source>
        <dbReference type="Proteomes" id="UP000282613"/>
    </source>
</evidence>
<dbReference type="Gene3D" id="2.60.120.920">
    <property type="match status" value="2"/>
</dbReference>
<dbReference type="SUPFAM" id="SSF47031">
    <property type="entry name" value="Second domain of FERM"/>
    <property type="match status" value="1"/>
</dbReference>
<evidence type="ECO:0000259" key="3">
    <source>
        <dbReference type="PROSITE" id="PS50188"/>
    </source>
</evidence>
<feature type="compositionally biased region" description="Low complexity" evidence="1">
    <location>
        <begin position="398"/>
        <end position="413"/>
    </location>
</feature>
<dbReference type="InterPro" id="IPR018979">
    <property type="entry name" value="FERM_N"/>
</dbReference>
<dbReference type="Pfam" id="PF09380">
    <property type="entry name" value="FERM_C"/>
    <property type="match status" value="1"/>
</dbReference>
<dbReference type="InterPro" id="IPR018980">
    <property type="entry name" value="FERM_PH-like_C"/>
</dbReference>
<dbReference type="PRINTS" id="PR00935">
    <property type="entry name" value="BAND41"/>
</dbReference>
<dbReference type="OrthoDB" id="6589456at2759"/>
<dbReference type="CDD" id="cd01765">
    <property type="entry name" value="FERM_F0_F1"/>
    <property type="match status" value="1"/>
</dbReference>
<evidence type="ECO:0000313" key="4">
    <source>
        <dbReference type="EMBL" id="VDK32260.1"/>
    </source>
</evidence>
<dbReference type="PANTHER" id="PTHR23280">
    <property type="entry name" value="4.1 G PROTEIN"/>
    <property type="match status" value="1"/>
</dbReference>
<dbReference type="InterPro" id="IPR001870">
    <property type="entry name" value="B30.2/SPRY"/>
</dbReference>
<dbReference type="CDD" id="cd14473">
    <property type="entry name" value="FERM_B-lobe"/>
    <property type="match status" value="1"/>
</dbReference>
<accession>A0A158R7E9</accession>
<dbReference type="Pfam" id="PF09379">
    <property type="entry name" value="FERM_N"/>
    <property type="match status" value="1"/>
</dbReference>
<dbReference type="GO" id="GO:0005856">
    <property type="term" value="C:cytoskeleton"/>
    <property type="evidence" value="ECO:0007669"/>
    <property type="project" value="TreeGrafter"/>
</dbReference>
<dbReference type="InterPro" id="IPR000798">
    <property type="entry name" value="Ez/rad/moesin-like"/>
</dbReference>
<feature type="domain" description="B30.2/SPRY" evidence="3">
    <location>
        <begin position="635"/>
        <end position="843"/>
    </location>
</feature>
<dbReference type="SUPFAM" id="SSF50729">
    <property type="entry name" value="PH domain-like"/>
    <property type="match status" value="1"/>
</dbReference>
<dbReference type="InterPro" id="IPR013320">
    <property type="entry name" value="ConA-like_dom_sf"/>
</dbReference>
<feature type="domain" description="B30.2/SPRY" evidence="3">
    <location>
        <begin position="858"/>
        <end position="1043"/>
    </location>
</feature>
<dbReference type="SUPFAM" id="SSF54236">
    <property type="entry name" value="Ubiquitin-like"/>
    <property type="match status" value="1"/>
</dbReference>
<dbReference type="InterPro" id="IPR029071">
    <property type="entry name" value="Ubiquitin-like_domsf"/>
</dbReference>
<dbReference type="SMART" id="SM01196">
    <property type="entry name" value="FERM_C"/>
    <property type="match status" value="1"/>
</dbReference>
<feature type="compositionally biased region" description="Polar residues" evidence="1">
    <location>
        <begin position="1197"/>
        <end position="1211"/>
    </location>
</feature>
<dbReference type="EMBL" id="UYRS01018310">
    <property type="protein sequence ID" value="VDK32260.1"/>
    <property type="molecule type" value="Genomic_DNA"/>
</dbReference>
<dbReference type="GO" id="GO:0005886">
    <property type="term" value="C:plasma membrane"/>
    <property type="evidence" value="ECO:0007669"/>
    <property type="project" value="TreeGrafter"/>
</dbReference>
<dbReference type="InterPro" id="IPR035963">
    <property type="entry name" value="FERM_2"/>
</dbReference>
<feature type="compositionally biased region" description="Polar residues" evidence="1">
    <location>
        <begin position="1149"/>
        <end position="1162"/>
    </location>
</feature>
<dbReference type="InterPro" id="IPR014352">
    <property type="entry name" value="FERM/acyl-CoA-bd_prot_sf"/>
</dbReference>
<dbReference type="InterPro" id="IPR019747">
    <property type="entry name" value="FERM_CS"/>
</dbReference>
<dbReference type="InterPro" id="IPR019748">
    <property type="entry name" value="FERM_central"/>
</dbReference>
<sequence>MQTFTQQNGTMFQSKTTLPDGTIEITDTLPKQDYYKSLRRNSVSSPGSQFTINNSTNVYDATSGYRKSKAVEYKPSGKQVQCSVLMLEGVEQIYTIDVRPLVATLFNVFGILLSLQQPYDVHSDCIVLNEVASYLGAAAQHIRTFTRAEMKHFYGIHLFKLICEKLELTETEYFGLTYRGNQNVDMWLKMDERITKQLEKNPWKFEFRFKFYPAHPEYLKDDLTRYFLCLQIRQDIISGQLPCSFNTYVILGAYVIQSEAGDWDAGVHGGIEYLYNVPFAPKNLQTPEMLIRIAELHQKLKGRTPEQADRMFLENARRLALYGVHLHRVKSPNGEDLSLGVYHSGVLVYRGRLRMQRYTWARIVELSHKGKDFTMVVRPVIFDEYIELPSGGARRRTSVSSVKGSVSGNGSSSTERGTAKQRSRSAKPSSANQRNKTLTFKCLNGELAKRLYDVVIDHHTFFRLREGGSSRRLNLQPSFGTRKYHYNSRPQVFDDNESGVWTLSRDGGLPPAGGIRRVAAQRKPEQYGRNLELNMCLNKTKSLVTLMTPVASRKGTGFRAPCASIEDADSIRNGYQGGVNTIGPHESSVLMEESYAPVKSSHATTPPINAAPDSSVKATADWMLLTERHPPQVRQMAPPPNVTPQMPRPELSRQHWQMSPADCTQGLGMDFYGTDVATMMDAGWQGSRTNRGIKGPGAYYYEVSVLEDGDVRVGWSTNDASLMLGMDSHGYGYGAAENGEGSSIKQSTMGRLVHDGKAHEMGFPASVTDVIGCFLQLQKNSTGEGLEGNVMWSHNGQLVTSPHANLVCIPPEIATESAFFPSNVLSVSLRDARVSLNFGEKPFVHSPEQISGGRVRWMAPVEVPAERMVQNVNSGWRINQFDTTSTLNLVVSEDGRMAQAKENEWRGFRANKGVFEAGKYYYEVEMVEDCGYARVGWSLPTASLQLGADNLGYGFGSAPDGSPAKKVFNGEVEDYGVKVKVGDVVGCFLDLDNGLIQWSVNGDVLPPAYYMDSSFITHDKTIFYPTASLFCTTLEVNYGDRPFKYQPSEEWYPLFAAADEFVQESPKWPVDINTVRQPHVRHGKIVSVYDLSAVIRCCGLTVTYNLTHFNQLRSIGGASYFITRYLKATTERVESDILYPGVTITVASSENQARTSDSSPANRQRRTSGDISTEGEDQEDDEDTVIDAQDDHDRGSTRTPTQATLHQSATNIPLTCTSTDAQRVTEENDPEVTVEYYTNEEGQRVKKITQKQRKVVTTIHKESVERFETTYNGFITGSSFSLNLLQAMNRAIHEATKLDSDTFVVNGSSNIRSDVIPTTLTTTTVTTTTKSEHTAN</sequence>
<gene>
    <name evidence="4" type="ORF">TASK_LOCUS3733</name>
</gene>
<name>A0A158R7E9_TAEAS</name>
<feature type="region of interest" description="Disordered" evidence="1">
    <location>
        <begin position="395"/>
        <end position="433"/>
    </location>
</feature>
<dbReference type="InterPro" id="IPR043136">
    <property type="entry name" value="B30.2/SPRY_sf"/>
</dbReference>
<dbReference type="InterPro" id="IPR000299">
    <property type="entry name" value="FERM_domain"/>
</dbReference>
<dbReference type="PANTHER" id="PTHR23280:SF21">
    <property type="entry name" value="PROTEIN 4.1 HOMOLOG"/>
    <property type="match status" value="1"/>
</dbReference>
<dbReference type="SMART" id="SM00295">
    <property type="entry name" value="B41"/>
    <property type="match status" value="1"/>
</dbReference>
<dbReference type="Pfam" id="PF00622">
    <property type="entry name" value="SPRY"/>
    <property type="match status" value="2"/>
</dbReference>
<dbReference type="InterPro" id="IPR011993">
    <property type="entry name" value="PH-like_dom_sf"/>
</dbReference>
<reference evidence="4 5" key="2">
    <citation type="submission" date="2018-11" db="EMBL/GenBank/DDBJ databases">
        <authorList>
            <consortium name="Pathogen Informatics"/>
        </authorList>
    </citation>
    <scope>NUCLEOTIDE SEQUENCE [LARGE SCALE GENOMIC DNA]</scope>
</reference>
<feature type="domain" description="FERM" evidence="2">
    <location>
        <begin position="129"/>
        <end position="466"/>
    </location>
</feature>
<feature type="region of interest" description="Disordered" evidence="1">
    <location>
        <begin position="1149"/>
        <end position="1211"/>
    </location>
</feature>
<dbReference type="Proteomes" id="UP000282613">
    <property type="component" value="Unassembled WGS sequence"/>
</dbReference>
<dbReference type="PROSITE" id="PS50057">
    <property type="entry name" value="FERM_3"/>
    <property type="match status" value="1"/>
</dbReference>
<dbReference type="InterPro" id="IPR019749">
    <property type="entry name" value="Band_41_domain"/>
</dbReference>
<dbReference type="PROSITE" id="PS00661">
    <property type="entry name" value="FERM_2"/>
    <property type="match status" value="1"/>
</dbReference>
<dbReference type="WBParaSite" id="TASK_0000373201-mRNA-1">
    <property type="protein sequence ID" value="TASK_0000373201-mRNA-1"/>
    <property type="gene ID" value="TASK_0000373201"/>
</dbReference>
<dbReference type="InterPro" id="IPR003877">
    <property type="entry name" value="SPRY_dom"/>
</dbReference>
<evidence type="ECO:0000313" key="6">
    <source>
        <dbReference type="WBParaSite" id="TASK_0000373201-mRNA-1"/>
    </source>
</evidence>
<dbReference type="SUPFAM" id="SSF49899">
    <property type="entry name" value="Concanavalin A-like lectins/glucanases"/>
    <property type="match status" value="2"/>
</dbReference>
<dbReference type="Gene3D" id="2.30.29.30">
    <property type="entry name" value="Pleckstrin-homology domain (PH domain)/Phosphotyrosine-binding domain (PTB)"/>
    <property type="match status" value="1"/>
</dbReference>
<dbReference type="SMART" id="SM00449">
    <property type="entry name" value="SPRY"/>
    <property type="match status" value="2"/>
</dbReference>